<accession>A0AAN8ZY18</accession>
<feature type="compositionally biased region" description="Acidic residues" evidence="2">
    <location>
        <begin position="637"/>
        <end position="653"/>
    </location>
</feature>
<dbReference type="EMBL" id="JAXCGZ010022867">
    <property type="protein sequence ID" value="KAK7021911.1"/>
    <property type="molecule type" value="Genomic_DNA"/>
</dbReference>
<name>A0AAN8ZY18_HALRR</name>
<reference evidence="4 5" key="1">
    <citation type="submission" date="2023-11" db="EMBL/GenBank/DDBJ databases">
        <title>Halocaridina rubra genome assembly.</title>
        <authorList>
            <person name="Smith C."/>
        </authorList>
    </citation>
    <scope>NUCLEOTIDE SEQUENCE [LARGE SCALE GENOMIC DNA]</scope>
    <source>
        <strain evidence="4">EP-1</strain>
        <tissue evidence="4">Whole</tissue>
    </source>
</reference>
<feature type="compositionally biased region" description="Low complexity" evidence="2">
    <location>
        <begin position="270"/>
        <end position="294"/>
    </location>
</feature>
<feature type="region of interest" description="Disordered" evidence="2">
    <location>
        <begin position="1"/>
        <end position="42"/>
    </location>
</feature>
<feature type="region of interest" description="Disordered" evidence="2">
    <location>
        <begin position="627"/>
        <end position="655"/>
    </location>
</feature>
<evidence type="ECO:0000256" key="1">
    <source>
        <dbReference type="SAM" id="Coils"/>
    </source>
</evidence>
<evidence type="ECO:0000313" key="4">
    <source>
        <dbReference type="EMBL" id="KAK7021911.1"/>
    </source>
</evidence>
<dbReference type="Gene3D" id="2.30.29.30">
    <property type="entry name" value="Pleckstrin-homology domain (PH domain)/Phosphotyrosine-binding domain (PTB)"/>
    <property type="match status" value="1"/>
</dbReference>
<evidence type="ECO:0000259" key="3">
    <source>
        <dbReference type="PROSITE" id="PS50003"/>
    </source>
</evidence>
<dbReference type="Pfam" id="PF00169">
    <property type="entry name" value="PH"/>
    <property type="match status" value="1"/>
</dbReference>
<gene>
    <name evidence="4" type="ORF">SK128_021334</name>
</gene>
<feature type="region of interest" description="Disordered" evidence="2">
    <location>
        <begin position="184"/>
        <end position="228"/>
    </location>
</feature>
<feature type="compositionally biased region" description="Polar residues" evidence="2">
    <location>
        <begin position="188"/>
        <end position="204"/>
    </location>
</feature>
<dbReference type="Proteomes" id="UP001381693">
    <property type="component" value="Unassembled WGS sequence"/>
</dbReference>
<feature type="domain" description="PH" evidence="3">
    <location>
        <begin position="75"/>
        <end position="183"/>
    </location>
</feature>
<dbReference type="SMART" id="SM00233">
    <property type="entry name" value="PH"/>
    <property type="match status" value="1"/>
</dbReference>
<feature type="compositionally biased region" description="Polar residues" evidence="2">
    <location>
        <begin position="7"/>
        <end position="16"/>
    </location>
</feature>
<proteinExistence type="predicted"/>
<dbReference type="InterPro" id="IPR001849">
    <property type="entry name" value="PH_domain"/>
</dbReference>
<keyword evidence="5" id="KW-1185">Reference proteome</keyword>
<evidence type="ECO:0000256" key="2">
    <source>
        <dbReference type="SAM" id="MobiDB-lite"/>
    </source>
</evidence>
<feature type="compositionally biased region" description="Polar residues" evidence="2">
    <location>
        <begin position="27"/>
        <end position="42"/>
    </location>
</feature>
<protein>
    <recommendedName>
        <fullName evidence="3">PH domain-containing protein</fullName>
    </recommendedName>
</protein>
<organism evidence="4 5">
    <name type="scientific">Halocaridina rubra</name>
    <name type="common">Hawaiian red shrimp</name>
    <dbReference type="NCBI Taxonomy" id="373956"/>
    <lineage>
        <taxon>Eukaryota</taxon>
        <taxon>Metazoa</taxon>
        <taxon>Ecdysozoa</taxon>
        <taxon>Arthropoda</taxon>
        <taxon>Crustacea</taxon>
        <taxon>Multicrustacea</taxon>
        <taxon>Malacostraca</taxon>
        <taxon>Eumalacostraca</taxon>
        <taxon>Eucarida</taxon>
        <taxon>Decapoda</taxon>
        <taxon>Pleocyemata</taxon>
        <taxon>Caridea</taxon>
        <taxon>Atyoidea</taxon>
        <taxon>Atyidae</taxon>
        <taxon>Halocaridina</taxon>
    </lineage>
</organism>
<comment type="caution">
    <text evidence="4">The sequence shown here is derived from an EMBL/GenBank/DDBJ whole genome shotgun (WGS) entry which is preliminary data.</text>
</comment>
<dbReference type="PROSITE" id="PS50003">
    <property type="entry name" value="PH_DOMAIN"/>
    <property type="match status" value="1"/>
</dbReference>
<feature type="coiled-coil region" evidence="1">
    <location>
        <begin position="332"/>
        <end position="435"/>
    </location>
</feature>
<dbReference type="AlphaFoldDB" id="A0AAN8ZY18"/>
<dbReference type="SUPFAM" id="SSF50729">
    <property type="entry name" value="PH domain-like"/>
    <property type="match status" value="1"/>
</dbReference>
<dbReference type="InterPro" id="IPR011993">
    <property type="entry name" value="PH-like_dom_sf"/>
</dbReference>
<sequence>MFYQPLEQVSSSQEQCTDLEEVETRPRSNSNPTDISTTSEAITDVFQSKNKSRLNESLSKIDEKDEAESQDPRGEYKLCGYLYKIQWSSKKPPVPGLRSLGSSAKKRWFVYSDKVCKLYYYKQKNDSEPLGVIDIALATFYFDPENKNEGQFTIRSGSDDTVLEASSSQGRMYWLQQLQAARREFSQRRTATQTPASRTTSTGRPESGLLQEHKPIVLQVSDPLQDLMKPVMRPTDTEKRDSPHKNPSPLMDARLALSNLLPSQKKIFRTSSESSKSPTSPIASRASPFSSPSAEDLSFGNISRKLRSSLRGKRSSSFEGPEGLDVTPLHSTKIACRKCEELTRELKSLKEDLSATQDEYNASREVIDLLQKDLDSLHQEKCTLIQLDRSDLTDTHVLEILRSKDHHIVDLEHKNQKLTNEVAVLSEQVSSAESHHEHLTEKLSMLYSLIEAKDKAIVTLTHQLDEKVAVSRPVSLPPAFTLMTLETVTRGTQTTDIERDALKDSLEAYRCQNAYLNKEILELNLLRKQASDREQKLITESSEWEAKFYQIQSKYLLLLNELHSPRATQHDPSVVSQLLQDVVEAQGSPDLRKGIEKIIRKEECGFKRGRGCVDPVFVVRQPLTDEDLEEMTKSASEEEEEQQPEETHEEIEEPGLTLERLAAMYEHVKESNSSRKNMTIIWFVR</sequence>
<feature type="region of interest" description="Disordered" evidence="2">
    <location>
        <begin position="268"/>
        <end position="297"/>
    </location>
</feature>
<evidence type="ECO:0000313" key="5">
    <source>
        <dbReference type="Proteomes" id="UP001381693"/>
    </source>
</evidence>
<keyword evidence="1" id="KW-0175">Coiled coil</keyword>